<feature type="domain" description="HD-GYP" evidence="1">
    <location>
        <begin position="10"/>
        <end position="206"/>
    </location>
</feature>
<dbReference type="Gene3D" id="1.25.40.10">
    <property type="entry name" value="Tetratricopeptide repeat domain"/>
    <property type="match status" value="2"/>
</dbReference>
<evidence type="ECO:0000259" key="1">
    <source>
        <dbReference type="PROSITE" id="PS51832"/>
    </source>
</evidence>
<dbReference type="PROSITE" id="PS51832">
    <property type="entry name" value="HD_GYP"/>
    <property type="match status" value="1"/>
</dbReference>
<reference evidence="2 3" key="1">
    <citation type="submission" date="2018-06" db="EMBL/GenBank/DDBJ databases">
        <title>Extensive metabolic versatility and redundancy in microbially diverse, dynamic hydrothermal sediments.</title>
        <authorList>
            <person name="Dombrowski N."/>
            <person name="Teske A."/>
            <person name="Baker B.J."/>
        </authorList>
    </citation>
    <scope>NUCLEOTIDE SEQUENCE [LARGE SCALE GENOMIC DNA]</scope>
    <source>
        <strain evidence="2">B35_G9</strain>
    </source>
</reference>
<organism evidence="2 3">
    <name type="scientific">candidate division TA06 bacterium</name>
    <dbReference type="NCBI Taxonomy" id="2250710"/>
    <lineage>
        <taxon>Bacteria</taxon>
        <taxon>Bacteria division TA06</taxon>
    </lineage>
</organism>
<gene>
    <name evidence="2" type="ORF">DRP44_00450</name>
</gene>
<dbReference type="InterPro" id="IPR037522">
    <property type="entry name" value="HD_GYP_dom"/>
</dbReference>
<sequence>MDIYNDSNSVKELFFLITNMISEVLDAKDKYTEGHSERVRLFSVEIGRELNLSEKELAILSLAAKLHDIGKLKIDERILKKEGGLTVEERNEIERHTIYSQELLGRHPVLSPVLEAIRSHHERLSGDGYPDHLKGDMIPLLSRIIAVADVFDAMTSKRVYRKRAYTDEETLKYLKKQAGRKFDADIVGIFLDLYNHGIIDYCRGIYRSKIDLYESLDLFRRSLDKYNRPDIDRVYLMMGVTLNKVWKPMEAIYFLNQGLEVNGEYKYRIRNEIAMSNYYMGNIDELYKNFLYFNENNAHIPIAEKVRAYNGILIYYWKKRELDRALIYGEELEKMYREFEQEDYSSKDDIFIYIERKRKDFDDMIYIKSKSYNIMAEIMFDLNKLSDSIKYYNYSLSIKAITGDSLGRAMSLRGIARVYYEMRNYRKAEAVSVNCLIANHENKDKYGIYLTSLLLSDIYREMKNYDKALFFLIKAKELRESAKKKDDYYKYYISEWLYQIENGRGEHVIDDINNKLAEKGYSDKIRGMIYYCMGKAKERKSKTEAISAYKRALKIFTTLNIIPLIEKVKERAAILGKQV</sequence>
<dbReference type="PANTHER" id="PTHR43155:SF2">
    <property type="entry name" value="CYCLIC DI-GMP PHOSPHODIESTERASE PA4108"/>
    <property type="match status" value="1"/>
</dbReference>
<dbReference type="SUPFAM" id="SSF48452">
    <property type="entry name" value="TPR-like"/>
    <property type="match status" value="2"/>
</dbReference>
<dbReference type="SMART" id="SM00471">
    <property type="entry name" value="HDc"/>
    <property type="match status" value="1"/>
</dbReference>
<dbReference type="Pfam" id="PF13487">
    <property type="entry name" value="HD_5"/>
    <property type="match status" value="1"/>
</dbReference>
<evidence type="ECO:0000313" key="2">
    <source>
        <dbReference type="EMBL" id="RKX68092.1"/>
    </source>
</evidence>
<name>A0A660SBX5_UNCT6</name>
<dbReference type="AlphaFoldDB" id="A0A660SBX5"/>
<dbReference type="PANTHER" id="PTHR43155">
    <property type="entry name" value="CYCLIC DI-GMP PHOSPHODIESTERASE PA4108-RELATED"/>
    <property type="match status" value="1"/>
</dbReference>
<protein>
    <recommendedName>
        <fullName evidence="1">HD-GYP domain-containing protein</fullName>
    </recommendedName>
</protein>
<proteinExistence type="predicted"/>
<dbReference type="InterPro" id="IPR011990">
    <property type="entry name" value="TPR-like_helical_dom_sf"/>
</dbReference>
<dbReference type="Proteomes" id="UP000282321">
    <property type="component" value="Unassembled WGS sequence"/>
</dbReference>
<accession>A0A660SBX5</accession>
<evidence type="ECO:0000313" key="3">
    <source>
        <dbReference type="Proteomes" id="UP000282321"/>
    </source>
</evidence>
<dbReference type="Gene3D" id="1.10.3210.10">
    <property type="entry name" value="Hypothetical protein af1432"/>
    <property type="match status" value="1"/>
</dbReference>
<dbReference type="InterPro" id="IPR019734">
    <property type="entry name" value="TPR_rpt"/>
</dbReference>
<dbReference type="InterPro" id="IPR003607">
    <property type="entry name" value="HD/PDEase_dom"/>
</dbReference>
<comment type="caution">
    <text evidence="2">The sequence shown here is derived from an EMBL/GenBank/DDBJ whole genome shotgun (WGS) entry which is preliminary data.</text>
</comment>
<dbReference type="EMBL" id="QNBC01000003">
    <property type="protein sequence ID" value="RKX68092.1"/>
    <property type="molecule type" value="Genomic_DNA"/>
</dbReference>
<dbReference type="SMART" id="SM00028">
    <property type="entry name" value="TPR"/>
    <property type="match status" value="6"/>
</dbReference>
<dbReference type="CDD" id="cd00077">
    <property type="entry name" value="HDc"/>
    <property type="match status" value="1"/>
</dbReference>
<dbReference type="SUPFAM" id="SSF109604">
    <property type="entry name" value="HD-domain/PDEase-like"/>
    <property type="match status" value="1"/>
</dbReference>